<accession>A0A4V3W8J0</accession>
<evidence type="ECO:0000313" key="7">
    <source>
        <dbReference type="EMBL" id="THF51450.1"/>
    </source>
</evidence>
<name>A0A4V3W8J0_9FLAO</name>
<protein>
    <submittedName>
        <fullName evidence="7">O-antigen translocase</fullName>
    </submittedName>
</protein>
<gene>
    <name evidence="7" type="ORF">E6C50_06725</name>
</gene>
<feature type="transmembrane region" description="Helical" evidence="6">
    <location>
        <begin position="96"/>
        <end position="115"/>
    </location>
</feature>
<feature type="transmembrane region" description="Helical" evidence="6">
    <location>
        <begin position="307"/>
        <end position="328"/>
    </location>
</feature>
<reference evidence="7 8" key="1">
    <citation type="submission" date="2019-04" db="EMBL/GenBank/DDBJ databases">
        <title>Flavobacterium sp. nov. isolated from construction timber.</title>
        <authorList>
            <person name="Lin S.-Y."/>
            <person name="Chang C.-T."/>
            <person name="Young C.-C."/>
        </authorList>
    </citation>
    <scope>NUCLEOTIDE SEQUENCE [LARGE SCALE GENOMIC DNA]</scope>
    <source>
        <strain evidence="7 8">CC-CTC003</strain>
    </source>
</reference>
<comment type="caution">
    <text evidence="7">The sequence shown here is derived from an EMBL/GenBank/DDBJ whole genome shotgun (WGS) entry which is preliminary data.</text>
</comment>
<dbReference type="RefSeq" id="WP_136402434.1">
    <property type="nucleotide sequence ID" value="NZ_SSNZ01000002.1"/>
</dbReference>
<dbReference type="InterPro" id="IPR044550">
    <property type="entry name" value="WzxE"/>
</dbReference>
<feature type="transmembrane region" description="Helical" evidence="6">
    <location>
        <begin position="37"/>
        <end position="58"/>
    </location>
</feature>
<proteinExistence type="predicted"/>
<keyword evidence="3 6" id="KW-0812">Transmembrane</keyword>
<dbReference type="OrthoDB" id="9769862at2"/>
<dbReference type="InterPro" id="IPR050833">
    <property type="entry name" value="Poly_Biosynth_Transport"/>
</dbReference>
<sequence>MSESQSAYRHILKATSIFGGVQVFNILVSVIRSKIIAVLIGPAGMGIAGLLNATLNLISGFTNLGLETSAVKDISQAGTENDTPKISRTISVLSRLIWLTGTLGFVVTLLLSPWLSYLSFGNYDFTWAFAWTAIVLLFKQLTSGNIAVLQGLRKHKYLAQANLYGSGVGLVISVPLYYYWGLDAIVPSILVSAIISFVFSVVYFKKLKIPSEAVKSREALREGKEMLKLGYALSFMGLLVIAASYIVQIFISHTGDVEEVGLFNAGITIVNSYVGIIFNAMGTDYYPRLAVIANDNVKVRESVNQQALIGILLLTPVILIFIMLMPQLIHLLYSTKFTPIIAMVGWGIFGMFFKAISWSVGYILIAKGDTGIFIKTAIGFNTFSVLLNIAGYYYYGLEGLGVSLLIYYVLHLIIVTGIAKYRYDFYFEREFYKIAICCFVWILLIYFAMYLEDGILRYVIMGILVLISGLYSLYQLDKKIKIFGLLRQYITKK</sequence>
<feature type="transmembrane region" description="Helical" evidence="6">
    <location>
        <begin position="12"/>
        <end position="31"/>
    </location>
</feature>
<feature type="transmembrane region" description="Helical" evidence="6">
    <location>
        <begin position="431"/>
        <end position="449"/>
    </location>
</feature>
<feature type="transmembrane region" description="Helical" evidence="6">
    <location>
        <begin position="185"/>
        <end position="205"/>
    </location>
</feature>
<dbReference type="Proteomes" id="UP000307507">
    <property type="component" value="Unassembled WGS sequence"/>
</dbReference>
<evidence type="ECO:0000313" key="8">
    <source>
        <dbReference type="Proteomes" id="UP000307507"/>
    </source>
</evidence>
<evidence type="ECO:0000256" key="6">
    <source>
        <dbReference type="SAM" id="Phobius"/>
    </source>
</evidence>
<evidence type="ECO:0000256" key="1">
    <source>
        <dbReference type="ARBA" id="ARBA00004651"/>
    </source>
</evidence>
<comment type="subcellular location">
    <subcellularLocation>
        <location evidence="1">Cell membrane</location>
        <topology evidence="1">Multi-pass membrane protein</topology>
    </subcellularLocation>
</comment>
<feature type="transmembrane region" description="Helical" evidence="6">
    <location>
        <begin position="226"/>
        <end position="251"/>
    </location>
</feature>
<dbReference type="PANTHER" id="PTHR30250:SF11">
    <property type="entry name" value="O-ANTIGEN TRANSPORTER-RELATED"/>
    <property type="match status" value="1"/>
</dbReference>
<dbReference type="GO" id="GO:0009246">
    <property type="term" value="P:enterobacterial common antigen biosynthetic process"/>
    <property type="evidence" value="ECO:0007669"/>
    <property type="project" value="InterPro"/>
</dbReference>
<dbReference type="EMBL" id="SSNZ01000002">
    <property type="protein sequence ID" value="THF51450.1"/>
    <property type="molecule type" value="Genomic_DNA"/>
</dbReference>
<dbReference type="PANTHER" id="PTHR30250">
    <property type="entry name" value="PST FAMILY PREDICTED COLANIC ACID TRANSPORTER"/>
    <property type="match status" value="1"/>
</dbReference>
<dbReference type="CDD" id="cd13125">
    <property type="entry name" value="MATE_like_10"/>
    <property type="match status" value="1"/>
</dbReference>
<keyword evidence="5 6" id="KW-0472">Membrane</keyword>
<keyword evidence="2" id="KW-1003">Cell membrane</keyword>
<feature type="transmembrane region" description="Helical" evidence="6">
    <location>
        <begin position="455"/>
        <end position="474"/>
    </location>
</feature>
<feature type="transmembrane region" description="Helical" evidence="6">
    <location>
        <begin position="340"/>
        <end position="365"/>
    </location>
</feature>
<evidence type="ECO:0000256" key="5">
    <source>
        <dbReference type="ARBA" id="ARBA00023136"/>
    </source>
</evidence>
<dbReference type="GO" id="GO:0005886">
    <property type="term" value="C:plasma membrane"/>
    <property type="evidence" value="ECO:0007669"/>
    <property type="project" value="UniProtKB-SubCell"/>
</dbReference>
<feature type="transmembrane region" description="Helical" evidence="6">
    <location>
        <begin position="161"/>
        <end position="179"/>
    </location>
</feature>
<dbReference type="AlphaFoldDB" id="A0A4V3W8J0"/>
<keyword evidence="4 6" id="KW-1133">Transmembrane helix</keyword>
<evidence type="ECO:0000256" key="4">
    <source>
        <dbReference type="ARBA" id="ARBA00022989"/>
    </source>
</evidence>
<keyword evidence="8" id="KW-1185">Reference proteome</keyword>
<feature type="transmembrane region" description="Helical" evidence="6">
    <location>
        <begin position="400"/>
        <end position="419"/>
    </location>
</feature>
<feature type="transmembrane region" description="Helical" evidence="6">
    <location>
        <begin position="263"/>
        <end position="286"/>
    </location>
</feature>
<evidence type="ECO:0000256" key="3">
    <source>
        <dbReference type="ARBA" id="ARBA00022692"/>
    </source>
</evidence>
<organism evidence="7 8">
    <name type="scientific">Flavobacterium supellecticarium</name>
    <dbReference type="NCBI Taxonomy" id="2565924"/>
    <lineage>
        <taxon>Bacteria</taxon>
        <taxon>Pseudomonadati</taxon>
        <taxon>Bacteroidota</taxon>
        <taxon>Flavobacteriia</taxon>
        <taxon>Flavobacteriales</taxon>
        <taxon>Flavobacteriaceae</taxon>
        <taxon>Flavobacterium</taxon>
    </lineage>
</organism>
<feature type="transmembrane region" description="Helical" evidence="6">
    <location>
        <begin position="372"/>
        <end position="394"/>
    </location>
</feature>
<dbReference type="Pfam" id="PF13440">
    <property type="entry name" value="Polysacc_synt_3"/>
    <property type="match status" value="1"/>
</dbReference>
<evidence type="ECO:0000256" key="2">
    <source>
        <dbReference type="ARBA" id="ARBA00022475"/>
    </source>
</evidence>
<feature type="transmembrane region" description="Helical" evidence="6">
    <location>
        <begin position="127"/>
        <end position="149"/>
    </location>
</feature>